<feature type="domain" description="Inositolphosphotransferase Aur1/Ipt1" evidence="6">
    <location>
        <begin position="165"/>
        <end position="325"/>
    </location>
</feature>
<dbReference type="Pfam" id="PF19356">
    <property type="entry name" value="DUF5933"/>
    <property type="match status" value="1"/>
</dbReference>
<accession>A0A934NQT2</accession>
<dbReference type="InterPro" id="IPR052185">
    <property type="entry name" value="IPC_Synthase-Related"/>
</dbReference>
<dbReference type="GO" id="GO:0016020">
    <property type="term" value="C:membrane"/>
    <property type="evidence" value="ECO:0007669"/>
    <property type="project" value="UniProtKB-SubCell"/>
</dbReference>
<comment type="caution">
    <text evidence="8">The sequence shown here is derived from an EMBL/GenBank/DDBJ whole genome shotgun (WGS) entry which is preliminary data.</text>
</comment>
<proteinExistence type="predicted"/>
<protein>
    <submittedName>
        <fullName evidence="8">Inositol phosphorylceramide synthase</fullName>
    </submittedName>
</protein>
<dbReference type="InterPro" id="IPR045977">
    <property type="entry name" value="DUF5933"/>
</dbReference>
<reference evidence="8" key="1">
    <citation type="submission" date="2020-12" db="EMBL/GenBank/DDBJ databases">
        <title>Antrihabitans popcorni sp. nov. and Antrihabitans auranticaus sp. nov., isolated from a larva cave.</title>
        <authorList>
            <person name="Lee S.D."/>
            <person name="Kim I.S."/>
        </authorList>
    </citation>
    <scope>NUCLEOTIDE SEQUENCE</scope>
    <source>
        <strain evidence="8">YC3-6</strain>
    </source>
</reference>
<name>A0A934NQT2_9NOCA</name>
<keyword evidence="9" id="KW-1185">Reference proteome</keyword>
<dbReference type="RefSeq" id="WP_199704584.1">
    <property type="nucleotide sequence ID" value="NZ_JAEMNV010000003.1"/>
</dbReference>
<dbReference type="PANTHER" id="PTHR31310">
    <property type="match status" value="1"/>
</dbReference>
<evidence type="ECO:0000256" key="4">
    <source>
        <dbReference type="ARBA" id="ARBA00023136"/>
    </source>
</evidence>
<evidence type="ECO:0000259" key="6">
    <source>
        <dbReference type="Pfam" id="PF14378"/>
    </source>
</evidence>
<evidence type="ECO:0000256" key="5">
    <source>
        <dbReference type="SAM" id="Phobius"/>
    </source>
</evidence>
<keyword evidence="4 5" id="KW-0472">Membrane</keyword>
<feature type="domain" description="DUF5933" evidence="7">
    <location>
        <begin position="2"/>
        <end position="127"/>
    </location>
</feature>
<feature type="transmembrane region" description="Helical" evidence="5">
    <location>
        <begin position="108"/>
        <end position="127"/>
    </location>
</feature>
<feature type="transmembrane region" description="Helical" evidence="5">
    <location>
        <begin position="76"/>
        <end position="96"/>
    </location>
</feature>
<dbReference type="Pfam" id="PF14378">
    <property type="entry name" value="PAP2_3"/>
    <property type="match status" value="1"/>
</dbReference>
<dbReference type="AlphaFoldDB" id="A0A934NQT2"/>
<evidence type="ECO:0000313" key="8">
    <source>
        <dbReference type="EMBL" id="MBJ8339634.1"/>
    </source>
</evidence>
<feature type="transmembrane region" description="Helical" evidence="5">
    <location>
        <begin position="374"/>
        <end position="394"/>
    </location>
</feature>
<evidence type="ECO:0000313" key="9">
    <source>
        <dbReference type="Proteomes" id="UP000655868"/>
    </source>
</evidence>
<dbReference type="InterPro" id="IPR026841">
    <property type="entry name" value="Aur1/Ipt1"/>
</dbReference>
<feature type="transmembrane region" description="Helical" evidence="5">
    <location>
        <begin position="168"/>
        <end position="186"/>
    </location>
</feature>
<dbReference type="PANTHER" id="PTHR31310:SF7">
    <property type="entry name" value="PA-PHOSPHATASE RELATED-FAMILY PROTEIN DDB_G0268928"/>
    <property type="match status" value="1"/>
</dbReference>
<dbReference type="EMBL" id="JAEMNV010000003">
    <property type="protein sequence ID" value="MBJ8339634.1"/>
    <property type="molecule type" value="Genomic_DNA"/>
</dbReference>
<feature type="transmembrane region" description="Helical" evidence="5">
    <location>
        <begin position="207"/>
        <end position="232"/>
    </location>
</feature>
<dbReference type="CDD" id="cd03386">
    <property type="entry name" value="PAP2_Aur1_like"/>
    <property type="match status" value="1"/>
</dbReference>
<sequence>MIGVQLAAEHFGFQGPIHSLISDYIATPKAVSVPWAGFGLALIGLDNRRRAIALVAAIGIDLVFMLERVLRGGVFTFGNGPLIVLTAIAVVAAVRWMGAEKASALRGVAFGALLIVASKVAVTWLQISAITRPMVLDEYTQLADHALGNPSWAALRLMDALGPVGQAFIDWIYFELPIAAMLVAFWQLRHVGRNPFAWPTHHLVRTFMVLAIIGPVFYLIFPLVGPVFAFGADGAGFQISDSWPGGQPPFDLTPQPMLFDDFTPRNCMPSMHTAWALALFIHSRSGPWWVRLFGTVWLVGTLVATLGFGYHYGVDLLAGAVLCLTVEAALRDPERGWGWFRFRLVAGGTLLFAAQLLSFRYLPVQLAEYPELGGFLLIGTVAAFGCAFYATFFARPGGTLAAWGGRVEVEREVELAAR</sequence>
<evidence type="ECO:0000259" key="7">
    <source>
        <dbReference type="Pfam" id="PF19356"/>
    </source>
</evidence>
<evidence type="ECO:0000256" key="3">
    <source>
        <dbReference type="ARBA" id="ARBA00022989"/>
    </source>
</evidence>
<feature type="transmembrane region" description="Helical" evidence="5">
    <location>
        <begin position="262"/>
        <end position="281"/>
    </location>
</feature>
<feature type="transmembrane region" description="Helical" evidence="5">
    <location>
        <begin position="288"/>
        <end position="306"/>
    </location>
</feature>
<organism evidence="8 9">
    <name type="scientific">Antrihabitans stalagmiti</name>
    <dbReference type="NCBI Taxonomy" id="2799499"/>
    <lineage>
        <taxon>Bacteria</taxon>
        <taxon>Bacillati</taxon>
        <taxon>Actinomycetota</taxon>
        <taxon>Actinomycetes</taxon>
        <taxon>Mycobacteriales</taxon>
        <taxon>Nocardiaceae</taxon>
        <taxon>Antrihabitans</taxon>
    </lineage>
</organism>
<comment type="subcellular location">
    <subcellularLocation>
        <location evidence="1">Membrane</location>
        <topology evidence="1">Multi-pass membrane protein</topology>
    </subcellularLocation>
</comment>
<gene>
    <name evidence="8" type="ORF">JGU71_12120</name>
</gene>
<keyword evidence="2 5" id="KW-0812">Transmembrane</keyword>
<evidence type="ECO:0000256" key="2">
    <source>
        <dbReference type="ARBA" id="ARBA00022692"/>
    </source>
</evidence>
<evidence type="ECO:0000256" key="1">
    <source>
        <dbReference type="ARBA" id="ARBA00004141"/>
    </source>
</evidence>
<keyword evidence="3 5" id="KW-1133">Transmembrane helix</keyword>
<dbReference type="Proteomes" id="UP000655868">
    <property type="component" value="Unassembled WGS sequence"/>
</dbReference>
<feature type="transmembrane region" description="Helical" evidence="5">
    <location>
        <begin position="342"/>
        <end position="362"/>
    </location>
</feature>